<dbReference type="PRINTS" id="PR00959">
    <property type="entry name" value="MEVGALKINASE"/>
</dbReference>
<dbReference type="RefSeq" id="WP_034527713.1">
    <property type="nucleotide sequence ID" value="NZ_BBAZ01000014.1"/>
</dbReference>
<keyword evidence="7" id="KW-0460">Magnesium</keyword>
<evidence type="ECO:0000256" key="3">
    <source>
        <dbReference type="ARBA" id="ARBA00022679"/>
    </source>
</evidence>
<dbReference type="PANTHER" id="PTHR43290:SF2">
    <property type="entry name" value="MEVALONATE KINASE"/>
    <property type="match status" value="1"/>
</dbReference>
<evidence type="ECO:0000259" key="11">
    <source>
        <dbReference type="Pfam" id="PF08544"/>
    </source>
</evidence>
<name>A0A081BIL5_9LACO</name>
<dbReference type="AlphaFoldDB" id="A0A081BIL5"/>
<proteinExistence type="predicted"/>
<dbReference type="UniPathway" id="UPA00057">
    <property type="reaction ID" value="UER00098"/>
</dbReference>
<keyword evidence="4" id="KW-0547">Nucleotide-binding</keyword>
<evidence type="ECO:0000256" key="9">
    <source>
        <dbReference type="ARBA" id="ARBA00029438"/>
    </source>
</evidence>
<evidence type="ECO:0000313" key="13">
    <source>
        <dbReference type="Proteomes" id="UP000028700"/>
    </source>
</evidence>
<dbReference type="InterPro" id="IPR006205">
    <property type="entry name" value="Mev_gal_kin"/>
</dbReference>
<evidence type="ECO:0000256" key="4">
    <source>
        <dbReference type="ARBA" id="ARBA00022741"/>
    </source>
</evidence>
<dbReference type="STRING" id="1291743.LOSG293_140220"/>
<keyword evidence="5 12" id="KW-0418">Kinase</keyword>
<dbReference type="GO" id="GO:0019287">
    <property type="term" value="P:isopentenyl diphosphate biosynthetic process, mevalonate pathway"/>
    <property type="evidence" value="ECO:0007669"/>
    <property type="project" value="UniProtKB-UniPathway"/>
</dbReference>
<dbReference type="EMBL" id="BBJM01000014">
    <property type="protein sequence ID" value="GAK47883.1"/>
    <property type="molecule type" value="Genomic_DNA"/>
</dbReference>
<dbReference type="OrthoDB" id="9764892at2"/>
<comment type="pathway">
    <text evidence="9">Isoprenoid biosynthesis; isopentenyl diphosphate biosynthesis via mevalonate pathway; isopentenyl diphosphate from (R)-mevalonate: step 1/3.</text>
</comment>
<accession>A0A081BIL5</accession>
<evidence type="ECO:0000256" key="1">
    <source>
        <dbReference type="ARBA" id="ARBA00022490"/>
    </source>
</evidence>
<feature type="domain" description="GHMP kinase N-terminal" evidence="10">
    <location>
        <begin position="73"/>
        <end position="152"/>
    </location>
</feature>
<dbReference type="Gene3D" id="3.30.230.10">
    <property type="match status" value="1"/>
</dbReference>
<dbReference type="InterPro" id="IPR006204">
    <property type="entry name" value="GHMP_kinase_N_dom"/>
</dbReference>
<dbReference type="InterPro" id="IPR014721">
    <property type="entry name" value="Ribsml_uS5_D2-typ_fold_subgr"/>
</dbReference>
<dbReference type="GO" id="GO:0005829">
    <property type="term" value="C:cytosol"/>
    <property type="evidence" value="ECO:0007669"/>
    <property type="project" value="TreeGrafter"/>
</dbReference>
<dbReference type="Pfam" id="PF08544">
    <property type="entry name" value="GHMP_kinases_C"/>
    <property type="match status" value="1"/>
</dbReference>
<keyword evidence="13" id="KW-1185">Reference proteome</keyword>
<gene>
    <name evidence="12" type="primary">mvaK1</name>
    <name evidence="12" type="ORF">LOSG293_140220</name>
</gene>
<sequence>MTNISTGTSHAKIILIGEHSVVYNQPAIALPLPAVEAKVTITSRYDGRQFINSDFFSGSLAALPGSMNGNRRLIHALLNRFNAQTAGFEMTIKSDVPAERGMGSSAATAVAIVRAMYHFFGATISADVLTQSANIAESITHGNPSGIDVATTTATNPVWFVHNQGSTELNLNLSGALVIADTGIHGRTSEAVQSVANKLATQQLETRAMIDQLGDLAAFTRIAIEEDNLLSLGDSMTEAQRILTHLQVSHPHIDHLVDVALANGALGAKLTGGGLGGCVIALTDTVSAAKDLQSVLLNSGATNTWVQPFTKTEELIK</sequence>
<evidence type="ECO:0000256" key="5">
    <source>
        <dbReference type="ARBA" id="ARBA00022777"/>
    </source>
</evidence>
<comment type="caution">
    <text evidence="12">The sequence shown here is derived from an EMBL/GenBank/DDBJ whole genome shotgun (WGS) entry which is preliminary data.</text>
</comment>
<evidence type="ECO:0000313" key="12">
    <source>
        <dbReference type="EMBL" id="GAK47883.1"/>
    </source>
</evidence>
<dbReference type="Pfam" id="PF00288">
    <property type="entry name" value="GHMP_kinases_N"/>
    <property type="match status" value="1"/>
</dbReference>
<dbReference type="SUPFAM" id="SSF54211">
    <property type="entry name" value="Ribosomal protein S5 domain 2-like"/>
    <property type="match status" value="1"/>
</dbReference>
<evidence type="ECO:0000256" key="7">
    <source>
        <dbReference type="ARBA" id="ARBA00022842"/>
    </source>
</evidence>
<feature type="domain" description="GHMP kinase C-terminal" evidence="11">
    <location>
        <begin position="223"/>
        <end position="295"/>
    </location>
</feature>
<keyword evidence="8" id="KW-0443">Lipid metabolism</keyword>
<keyword evidence="2" id="KW-0444">Lipid biosynthesis</keyword>
<dbReference type="GO" id="GO:0004496">
    <property type="term" value="F:mevalonate kinase activity"/>
    <property type="evidence" value="ECO:0007669"/>
    <property type="project" value="InterPro"/>
</dbReference>
<dbReference type="NCBIfam" id="TIGR00549">
    <property type="entry name" value="mevalon_kin"/>
    <property type="match status" value="1"/>
</dbReference>
<dbReference type="eggNOG" id="COG1577">
    <property type="taxonomic scope" value="Bacteria"/>
</dbReference>
<evidence type="ECO:0000259" key="10">
    <source>
        <dbReference type="Pfam" id="PF00288"/>
    </source>
</evidence>
<dbReference type="InterPro" id="IPR020568">
    <property type="entry name" value="Ribosomal_Su5_D2-typ_SF"/>
</dbReference>
<dbReference type="PANTHER" id="PTHR43290">
    <property type="entry name" value="MEVALONATE KINASE"/>
    <property type="match status" value="1"/>
</dbReference>
<evidence type="ECO:0000256" key="8">
    <source>
        <dbReference type="ARBA" id="ARBA00023098"/>
    </source>
</evidence>
<dbReference type="GO" id="GO:0005524">
    <property type="term" value="F:ATP binding"/>
    <property type="evidence" value="ECO:0007669"/>
    <property type="project" value="UniProtKB-KW"/>
</dbReference>
<dbReference type="Proteomes" id="UP000028700">
    <property type="component" value="Unassembled WGS sequence"/>
</dbReference>
<reference evidence="12" key="1">
    <citation type="journal article" date="2014" name="Genome Announc.">
        <title>Draft Genome Sequence of Lactobacillus oryzae Strain SG293T.</title>
        <authorList>
            <person name="Tanizawa Y."/>
            <person name="Fujisawa T."/>
            <person name="Mochizuki T."/>
            <person name="Kaminuma E."/>
            <person name="Nakamura Y."/>
            <person name="Tohno M."/>
        </authorList>
    </citation>
    <scope>NUCLEOTIDE SEQUENCE [LARGE SCALE GENOMIC DNA]</scope>
    <source>
        <strain evidence="12">SG293</strain>
    </source>
</reference>
<evidence type="ECO:0000256" key="6">
    <source>
        <dbReference type="ARBA" id="ARBA00022840"/>
    </source>
</evidence>
<dbReference type="Gene3D" id="3.30.70.890">
    <property type="entry name" value="GHMP kinase, C-terminal domain"/>
    <property type="match status" value="1"/>
</dbReference>
<dbReference type="InterPro" id="IPR013750">
    <property type="entry name" value="GHMP_kinase_C_dom"/>
</dbReference>
<keyword evidence="6" id="KW-0067">ATP-binding</keyword>
<dbReference type="SUPFAM" id="SSF55060">
    <property type="entry name" value="GHMP Kinase, C-terminal domain"/>
    <property type="match status" value="1"/>
</dbReference>
<organism evidence="12 13">
    <name type="scientific">Secundilactobacillus oryzae JCM 18671</name>
    <dbReference type="NCBI Taxonomy" id="1291743"/>
    <lineage>
        <taxon>Bacteria</taxon>
        <taxon>Bacillati</taxon>
        <taxon>Bacillota</taxon>
        <taxon>Bacilli</taxon>
        <taxon>Lactobacillales</taxon>
        <taxon>Lactobacillaceae</taxon>
        <taxon>Secundilactobacillus</taxon>
    </lineage>
</organism>
<dbReference type="InterPro" id="IPR036554">
    <property type="entry name" value="GHMP_kinase_C_sf"/>
</dbReference>
<protein>
    <submittedName>
        <fullName evidence="12">Mevalonate kinase</fullName>
    </submittedName>
</protein>
<keyword evidence="1" id="KW-0963">Cytoplasm</keyword>
<evidence type="ECO:0000256" key="2">
    <source>
        <dbReference type="ARBA" id="ARBA00022516"/>
    </source>
</evidence>
<keyword evidence="3" id="KW-0808">Transferase</keyword>